<name>A0A699YLX6_HAELA</name>
<evidence type="ECO:0000313" key="2">
    <source>
        <dbReference type="Proteomes" id="UP000485058"/>
    </source>
</evidence>
<proteinExistence type="predicted"/>
<comment type="caution">
    <text evidence="1">The sequence shown here is derived from an EMBL/GenBank/DDBJ whole genome shotgun (WGS) entry which is preliminary data.</text>
</comment>
<reference evidence="1 2" key="1">
    <citation type="submission" date="2020-02" db="EMBL/GenBank/DDBJ databases">
        <title>Draft genome sequence of Haematococcus lacustris strain NIES-144.</title>
        <authorList>
            <person name="Morimoto D."/>
            <person name="Nakagawa S."/>
            <person name="Yoshida T."/>
            <person name="Sawayama S."/>
        </authorList>
    </citation>
    <scope>NUCLEOTIDE SEQUENCE [LARGE SCALE GENOMIC DNA]</scope>
    <source>
        <strain evidence="1 2">NIES-144</strain>
    </source>
</reference>
<dbReference type="AlphaFoldDB" id="A0A699YLX6"/>
<sequence>MGCNNLGREQLIAALPAQLDAQGWDVQQLASVGDAFK</sequence>
<protein>
    <submittedName>
        <fullName evidence="1">Uncharacterized protein</fullName>
    </submittedName>
</protein>
<accession>A0A699YLX6</accession>
<keyword evidence="2" id="KW-1185">Reference proteome</keyword>
<dbReference type="Proteomes" id="UP000485058">
    <property type="component" value="Unassembled WGS sequence"/>
</dbReference>
<dbReference type="EMBL" id="BLLF01000071">
    <property type="protein sequence ID" value="GFH07049.1"/>
    <property type="molecule type" value="Genomic_DNA"/>
</dbReference>
<organism evidence="1 2">
    <name type="scientific">Haematococcus lacustris</name>
    <name type="common">Green alga</name>
    <name type="synonym">Haematococcus pluvialis</name>
    <dbReference type="NCBI Taxonomy" id="44745"/>
    <lineage>
        <taxon>Eukaryota</taxon>
        <taxon>Viridiplantae</taxon>
        <taxon>Chlorophyta</taxon>
        <taxon>core chlorophytes</taxon>
        <taxon>Chlorophyceae</taxon>
        <taxon>CS clade</taxon>
        <taxon>Chlamydomonadales</taxon>
        <taxon>Haematococcaceae</taxon>
        <taxon>Haematococcus</taxon>
    </lineage>
</organism>
<evidence type="ECO:0000313" key="1">
    <source>
        <dbReference type="EMBL" id="GFH07049.1"/>
    </source>
</evidence>
<gene>
    <name evidence="1" type="ORF">HaLaN_01793</name>
</gene>